<reference evidence="3" key="1">
    <citation type="journal article" date="2020" name="Nature">
        <title>Giant virus diversity and host interactions through global metagenomics.</title>
        <authorList>
            <person name="Schulz F."/>
            <person name="Roux S."/>
            <person name="Paez-Espino D."/>
            <person name="Jungbluth S."/>
            <person name="Walsh D.A."/>
            <person name="Denef V.J."/>
            <person name="McMahon K.D."/>
            <person name="Konstantinidis K.T."/>
            <person name="Eloe-Fadrosh E.A."/>
            <person name="Kyrpides N.C."/>
            <person name="Woyke T."/>
        </authorList>
    </citation>
    <scope>NUCLEOTIDE SEQUENCE</scope>
    <source>
        <strain evidence="3">GVMAG-S-3300012000-57</strain>
    </source>
</reference>
<keyword evidence="1" id="KW-0812">Transmembrane</keyword>
<sequence>MSSLVDLIYSRYIRRYSTLLLVILLLILFSFVAYYGYKQFYAAKKDDAKYNNVANANTRGKPAEVIFFYADWCPHCKKAKPQWFQFKEEYNGTVINGWEVQCREVDCTDENNEKSNAMIAKFKIESYPTIIMLVGETKIDFDAKVTKDALGQMVASATK</sequence>
<organism evidence="3">
    <name type="scientific">viral metagenome</name>
    <dbReference type="NCBI Taxonomy" id="1070528"/>
    <lineage>
        <taxon>unclassified sequences</taxon>
        <taxon>metagenomes</taxon>
        <taxon>organismal metagenomes</taxon>
    </lineage>
</organism>
<dbReference type="GO" id="GO:0005615">
    <property type="term" value="C:extracellular space"/>
    <property type="evidence" value="ECO:0007669"/>
    <property type="project" value="TreeGrafter"/>
</dbReference>
<proteinExistence type="predicted"/>
<dbReference type="EMBL" id="MN740900">
    <property type="protein sequence ID" value="QHU17245.1"/>
    <property type="molecule type" value="Genomic_DNA"/>
</dbReference>
<dbReference type="Pfam" id="PF00085">
    <property type="entry name" value="Thioredoxin"/>
    <property type="match status" value="1"/>
</dbReference>
<keyword evidence="1" id="KW-0472">Membrane</keyword>
<dbReference type="SUPFAM" id="SSF52833">
    <property type="entry name" value="Thioredoxin-like"/>
    <property type="match status" value="1"/>
</dbReference>
<dbReference type="PROSITE" id="PS51352">
    <property type="entry name" value="THIOREDOXIN_2"/>
    <property type="match status" value="1"/>
</dbReference>
<dbReference type="PANTHER" id="PTHR22897">
    <property type="entry name" value="QUIESCIN Q6-RELATED SULFHYDRYL OXIDASE"/>
    <property type="match status" value="1"/>
</dbReference>
<dbReference type="PANTHER" id="PTHR22897:SF8">
    <property type="entry name" value="SULFHYDRYL OXIDASE"/>
    <property type="match status" value="1"/>
</dbReference>
<dbReference type="GO" id="GO:0003756">
    <property type="term" value="F:protein disulfide isomerase activity"/>
    <property type="evidence" value="ECO:0007669"/>
    <property type="project" value="TreeGrafter"/>
</dbReference>
<dbReference type="GO" id="GO:0000139">
    <property type="term" value="C:Golgi membrane"/>
    <property type="evidence" value="ECO:0007669"/>
    <property type="project" value="TreeGrafter"/>
</dbReference>
<dbReference type="InterPro" id="IPR039798">
    <property type="entry name" value="Sulfhydryl_oxidase"/>
</dbReference>
<evidence type="ECO:0000256" key="1">
    <source>
        <dbReference type="SAM" id="Phobius"/>
    </source>
</evidence>
<dbReference type="GO" id="GO:0016971">
    <property type="term" value="F:flavin-dependent sulfhydryl oxidase activity"/>
    <property type="evidence" value="ECO:0007669"/>
    <property type="project" value="InterPro"/>
</dbReference>
<dbReference type="CDD" id="cd02961">
    <property type="entry name" value="PDI_a_family"/>
    <property type="match status" value="1"/>
</dbReference>
<protein>
    <recommendedName>
        <fullName evidence="2">Thioredoxin domain-containing protein</fullName>
    </recommendedName>
</protein>
<dbReference type="Gene3D" id="3.40.30.10">
    <property type="entry name" value="Glutaredoxin"/>
    <property type="match status" value="1"/>
</dbReference>
<dbReference type="InterPro" id="IPR013766">
    <property type="entry name" value="Thioredoxin_domain"/>
</dbReference>
<feature type="domain" description="Thioredoxin" evidence="2">
    <location>
        <begin position="20"/>
        <end position="159"/>
    </location>
</feature>
<name>A0A6C0KGX2_9ZZZZ</name>
<evidence type="ECO:0000313" key="3">
    <source>
        <dbReference type="EMBL" id="QHU17245.1"/>
    </source>
</evidence>
<feature type="transmembrane region" description="Helical" evidence="1">
    <location>
        <begin position="16"/>
        <end position="37"/>
    </location>
</feature>
<accession>A0A6C0KGX2</accession>
<dbReference type="GO" id="GO:0006457">
    <property type="term" value="P:protein folding"/>
    <property type="evidence" value="ECO:0007669"/>
    <property type="project" value="TreeGrafter"/>
</dbReference>
<keyword evidence="1" id="KW-1133">Transmembrane helix</keyword>
<dbReference type="InterPro" id="IPR036249">
    <property type="entry name" value="Thioredoxin-like_sf"/>
</dbReference>
<evidence type="ECO:0000259" key="2">
    <source>
        <dbReference type="PROSITE" id="PS51352"/>
    </source>
</evidence>
<dbReference type="AlphaFoldDB" id="A0A6C0KGX2"/>